<organism evidence="2 3">
    <name type="scientific">Ectobacillus ponti</name>
    <dbReference type="NCBI Taxonomy" id="2961894"/>
    <lineage>
        <taxon>Bacteria</taxon>
        <taxon>Bacillati</taxon>
        <taxon>Bacillota</taxon>
        <taxon>Bacilli</taxon>
        <taxon>Bacillales</taxon>
        <taxon>Bacillaceae</taxon>
        <taxon>Ectobacillus</taxon>
    </lineage>
</organism>
<evidence type="ECO:0000313" key="2">
    <source>
        <dbReference type="EMBL" id="MCP8970862.1"/>
    </source>
</evidence>
<dbReference type="RefSeq" id="WP_254760789.1">
    <property type="nucleotide sequence ID" value="NZ_JANCLT010000015.1"/>
</dbReference>
<reference evidence="2" key="1">
    <citation type="submission" date="2022-07" db="EMBL/GenBank/DDBJ databases">
        <authorList>
            <person name="Li W.-J."/>
            <person name="Deng Q.-Q."/>
        </authorList>
    </citation>
    <scope>NUCLEOTIDE SEQUENCE</scope>
    <source>
        <strain evidence="2">SYSU M60031</strain>
    </source>
</reference>
<comment type="caution">
    <text evidence="2">The sequence shown here is derived from an EMBL/GenBank/DDBJ whole genome shotgun (WGS) entry which is preliminary data.</text>
</comment>
<evidence type="ECO:0000313" key="3">
    <source>
        <dbReference type="Proteomes" id="UP001156102"/>
    </source>
</evidence>
<sequence>MDNTMKLFFAVLTGFLWTMVAGTLDASLTALFHYFSFDALDGFIHFLKYAITLIGGFAVAYFGFFLLRSAWKSRGKF</sequence>
<keyword evidence="1" id="KW-0812">Transmembrane</keyword>
<dbReference type="EMBL" id="JANCLT010000015">
    <property type="protein sequence ID" value="MCP8970862.1"/>
    <property type="molecule type" value="Genomic_DNA"/>
</dbReference>
<name>A0AA41X8Q9_9BACI</name>
<proteinExistence type="predicted"/>
<dbReference type="AlphaFoldDB" id="A0AA41X8Q9"/>
<feature type="transmembrane region" description="Helical" evidence="1">
    <location>
        <begin position="42"/>
        <end position="67"/>
    </location>
</feature>
<evidence type="ECO:0000256" key="1">
    <source>
        <dbReference type="SAM" id="Phobius"/>
    </source>
</evidence>
<keyword evidence="1" id="KW-0472">Membrane</keyword>
<dbReference type="Proteomes" id="UP001156102">
    <property type="component" value="Unassembled WGS sequence"/>
</dbReference>
<gene>
    <name evidence="2" type="ORF">NK662_20290</name>
</gene>
<keyword evidence="1" id="KW-1133">Transmembrane helix</keyword>
<accession>A0AA41X8Q9</accession>
<keyword evidence="3" id="KW-1185">Reference proteome</keyword>
<protein>
    <submittedName>
        <fullName evidence="2">Uncharacterized protein</fullName>
    </submittedName>
</protein>